<protein>
    <submittedName>
        <fullName evidence="1">Flagellar protein FlaG</fullName>
    </submittedName>
</protein>
<dbReference type="Proteomes" id="UP001623591">
    <property type="component" value="Unassembled WGS sequence"/>
</dbReference>
<proteinExistence type="predicted"/>
<dbReference type="Pfam" id="PF03646">
    <property type="entry name" value="FlaG"/>
    <property type="match status" value="1"/>
</dbReference>
<dbReference type="InterPro" id="IPR035924">
    <property type="entry name" value="FlaG-like_sf"/>
</dbReference>
<dbReference type="SUPFAM" id="SSF160214">
    <property type="entry name" value="FlaG-like"/>
    <property type="match status" value="1"/>
</dbReference>
<keyword evidence="1" id="KW-0282">Flagellum</keyword>
<evidence type="ECO:0000313" key="1">
    <source>
        <dbReference type="EMBL" id="MFL0246791.1"/>
    </source>
</evidence>
<gene>
    <name evidence="1" type="ORF">ACJDUG_07400</name>
</gene>
<keyword evidence="1" id="KW-0966">Cell projection</keyword>
<dbReference type="InterPro" id="IPR005186">
    <property type="entry name" value="FlaG"/>
</dbReference>
<sequence length="125" mass="13920">MEIGALGQGGQVSLNVSNGIDNTAKQNTSTYPDSKKVADKNVVNNDNLIRANEKEIEKAIDKINMFLEDNKSHAEYEIHDKFKDVMIKIVDDKTGDVIQELPPKKILDMVAKMCELVGVLFDKKA</sequence>
<keyword evidence="1" id="KW-0969">Cilium</keyword>
<dbReference type="RefSeq" id="WP_406769258.1">
    <property type="nucleotide sequence ID" value="NZ_JBJHZZ010000003.1"/>
</dbReference>
<dbReference type="Gene3D" id="3.30.160.170">
    <property type="entry name" value="FlaG-like"/>
    <property type="match status" value="1"/>
</dbReference>
<dbReference type="PANTHER" id="PTHR37166:SF1">
    <property type="entry name" value="PROTEIN FLAG"/>
    <property type="match status" value="1"/>
</dbReference>
<name>A0ABW8T3Y6_9CLOT</name>
<keyword evidence="2" id="KW-1185">Reference proteome</keyword>
<accession>A0ABW8T3Y6</accession>
<organism evidence="1 2">
    <name type="scientific">Candidatus Clostridium stratigraminis</name>
    <dbReference type="NCBI Taxonomy" id="3381661"/>
    <lineage>
        <taxon>Bacteria</taxon>
        <taxon>Bacillati</taxon>
        <taxon>Bacillota</taxon>
        <taxon>Clostridia</taxon>
        <taxon>Eubacteriales</taxon>
        <taxon>Clostridiaceae</taxon>
        <taxon>Clostridium</taxon>
    </lineage>
</organism>
<reference evidence="1 2" key="1">
    <citation type="submission" date="2024-11" db="EMBL/GenBank/DDBJ databases">
        <authorList>
            <person name="Heng Y.C."/>
            <person name="Lim A.C.H."/>
            <person name="Lee J.K.Y."/>
            <person name="Kittelmann S."/>
        </authorList>
    </citation>
    <scope>NUCLEOTIDE SEQUENCE [LARGE SCALE GENOMIC DNA]</scope>
    <source>
        <strain evidence="1 2">WILCCON 0185</strain>
    </source>
</reference>
<evidence type="ECO:0000313" key="2">
    <source>
        <dbReference type="Proteomes" id="UP001623591"/>
    </source>
</evidence>
<dbReference type="EMBL" id="JBJHZZ010000003">
    <property type="protein sequence ID" value="MFL0246791.1"/>
    <property type="molecule type" value="Genomic_DNA"/>
</dbReference>
<comment type="caution">
    <text evidence="1">The sequence shown here is derived from an EMBL/GenBank/DDBJ whole genome shotgun (WGS) entry which is preliminary data.</text>
</comment>
<dbReference type="PANTHER" id="PTHR37166">
    <property type="entry name" value="PROTEIN FLAG"/>
    <property type="match status" value="1"/>
</dbReference>